<reference evidence="2" key="1">
    <citation type="journal article" date="2019" name="Int. J. Syst. Evol. Microbiol.">
        <title>The Global Catalogue of Microorganisms (GCM) 10K type strain sequencing project: providing services to taxonomists for standard genome sequencing and annotation.</title>
        <authorList>
            <consortium name="The Broad Institute Genomics Platform"/>
            <consortium name="The Broad Institute Genome Sequencing Center for Infectious Disease"/>
            <person name="Wu L."/>
            <person name="Ma J."/>
        </authorList>
    </citation>
    <scope>NUCLEOTIDE SEQUENCE [LARGE SCALE GENOMIC DNA]</scope>
    <source>
        <strain evidence="2">CGMCC 4.7349</strain>
    </source>
</reference>
<gene>
    <name evidence="1" type="ORF">GCM10012286_62400</name>
</gene>
<dbReference type="Proteomes" id="UP000656881">
    <property type="component" value="Unassembled WGS sequence"/>
</dbReference>
<accession>A0ABQ2MK96</accession>
<evidence type="ECO:0000313" key="2">
    <source>
        <dbReference type="Proteomes" id="UP000656881"/>
    </source>
</evidence>
<protein>
    <submittedName>
        <fullName evidence="1">Uncharacterized protein</fullName>
    </submittedName>
</protein>
<organism evidence="1 2">
    <name type="scientific">Streptomyces lasiicapitis</name>
    <dbReference type="NCBI Taxonomy" id="1923961"/>
    <lineage>
        <taxon>Bacteria</taxon>
        <taxon>Bacillati</taxon>
        <taxon>Actinomycetota</taxon>
        <taxon>Actinomycetes</taxon>
        <taxon>Kitasatosporales</taxon>
        <taxon>Streptomycetaceae</taxon>
        <taxon>Streptomyces</taxon>
    </lineage>
</organism>
<keyword evidence="2" id="KW-1185">Reference proteome</keyword>
<dbReference type="EMBL" id="BMNG01000015">
    <property type="protein sequence ID" value="GGO53900.1"/>
    <property type="molecule type" value="Genomic_DNA"/>
</dbReference>
<proteinExistence type="predicted"/>
<sequence>MTWHAAAGMDALPVARLLPLVRDTSHPAPGLDLLALRNWAARLLKAAAEAAGAPCHRHPIYGHAENAH</sequence>
<evidence type="ECO:0000313" key="1">
    <source>
        <dbReference type="EMBL" id="GGO53900.1"/>
    </source>
</evidence>
<comment type="caution">
    <text evidence="1">The sequence shown here is derived from an EMBL/GenBank/DDBJ whole genome shotgun (WGS) entry which is preliminary data.</text>
</comment>
<name>A0ABQ2MK96_9ACTN</name>